<protein>
    <submittedName>
        <fullName evidence="2">Uncharacterized protein</fullName>
    </submittedName>
</protein>
<feature type="region of interest" description="Disordered" evidence="1">
    <location>
        <begin position="216"/>
        <end position="235"/>
    </location>
</feature>
<comment type="caution">
    <text evidence="2">The sequence shown here is derived from an EMBL/GenBank/DDBJ whole genome shotgun (WGS) entry which is preliminary data.</text>
</comment>
<evidence type="ECO:0000313" key="3">
    <source>
        <dbReference type="Proteomes" id="UP000473905"/>
    </source>
</evidence>
<organism evidence="2 3">
    <name type="scientific">Bacteroides ovatus</name>
    <dbReference type="NCBI Taxonomy" id="28116"/>
    <lineage>
        <taxon>Bacteria</taxon>
        <taxon>Pseudomonadati</taxon>
        <taxon>Bacteroidota</taxon>
        <taxon>Bacteroidia</taxon>
        <taxon>Bacteroidales</taxon>
        <taxon>Bacteroidaceae</taxon>
        <taxon>Bacteroides</taxon>
    </lineage>
</organism>
<sequence length="235" mass="25855">MKILATIKAALKKAGIPEKYAAKVQALFDIESEENLDNYIGLFKDNILPDLVSNEQGSQASIDAAIAAYEKKHGLKDGKPIETTKTKKTKKPKDDEEDEDEDEDLEGLPASVVKLLKAQQKQISELAASVSTVATTVTTSTKQASAKALFADSKLPAKWFNRIDVNSETSVEDQIKELQEEFAEIKQSVIDDEVAGGGYKPNSYKPKERTEQEWLKLMEDEESSDNGTASLGLEE</sequence>
<dbReference type="Proteomes" id="UP000473905">
    <property type="component" value="Unassembled WGS sequence"/>
</dbReference>
<feature type="compositionally biased region" description="Acidic residues" evidence="1">
    <location>
        <begin position="95"/>
        <end position="106"/>
    </location>
</feature>
<name>A0A5M5DV39_BACOV</name>
<reference evidence="2 3" key="1">
    <citation type="journal article" date="2019" name="Nat. Med.">
        <title>A library of human gut bacterial isolates paired with longitudinal multiomics data enables mechanistic microbiome research.</title>
        <authorList>
            <person name="Poyet M."/>
            <person name="Groussin M."/>
            <person name="Gibbons S.M."/>
            <person name="Avila-Pacheco J."/>
            <person name="Jiang X."/>
            <person name="Kearney S.M."/>
            <person name="Perrotta A.R."/>
            <person name="Berdy B."/>
            <person name="Zhao S."/>
            <person name="Lieberman T.D."/>
            <person name="Swanson P.K."/>
            <person name="Smith M."/>
            <person name="Roesemann S."/>
            <person name="Alexander J.E."/>
            <person name="Rich S.A."/>
            <person name="Livny J."/>
            <person name="Vlamakis H."/>
            <person name="Clish C."/>
            <person name="Bullock K."/>
            <person name="Deik A."/>
            <person name="Scott J."/>
            <person name="Pierce K.A."/>
            <person name="Xavier R.J."/>
            <person name="Alm E.J."/>
        </authorList>
    </citation>
    <scope>NUCLEOTIDE SEQUENCE [LARGE SCALE GENOMIC DNA]</scope>
    <source>
        <strain evidence="2 3">BIOML-A134</strain>
    </source>
</reference>
<feature type="region of interest" description="Disordered" evidence="1">
    <location>
        <begin position="77"/>
        <end position="106"/>
    </location>
</feature>
<accession>A0A5M5DV39</accession>
<dbReference type="EMBL" id="VWKB01000031">
    <property type="protein sequence ID" value="KAA4092832.1"/>
    <property type="molecule type" value="Genomic_DNA"/>
</dbReference>
<dbReference type="RefSeq" id="WP_149944801.1">
    <property type="nucleotide sequence ID" value="NZ_CP176640.1"/>
</dbReference>
<dbReference type="AlphaFoldDB" id="A0A5M5DV39"/>
<proteinExistence type="predicted"/>
<keyword evidence="3" id="KW-1185">Reference proteome</keyword>
<gene>
    <name evidence="2" type="ORF">F3D66_20635</name>
</gene>
<evidence type="ECO:0000313" key="2">
    <source>
        <dbReference type="EMBL" id="KAA4092832.1"/>
    </source>
</evidence>
<evidence type="ECO:0000256" key="1">
    <source>
        <dbReference type="SAM" id="MobiDB-lite"/>
    </source>
</evidence>